<dbReference type="InterPro" id="IPR052609">
    <property type="entry name" value="Ribosome_Biogenesis_Reg"/>
</dbReference>
<name>A0AAJ7TPD0_PETMA</name>
<sequence>MTTKANAREMRSPGAAEQAMASAGVYATIPATLKGSRTPWPEKLKLARAAWSSLRCLLPNKEQLLLDWACNSLSSYYSRKLLLDPGVTAQLWAFLGEALGSARVRGEGRPVSLRAPVAQMLVERLCELAGLRAAEGAGAGVGGAELETPSAATLLACFHDILRTPPLRTILAAKLELLARLLRALLTMACRSLLPASREEGARGGAAPISSSDSPSVASILQVLSQTLALYAATQRQQVNAQRVFRLLTGQLLGPAIALRHLLLSEGGIAVLGAAQQPLPTLPRDPADGEAHAGARAPVARDIRSRLEAAVAAALFHADLLPSYRDELLPPRPDAAGSKERHRKAPGKSSSGLAPLRTILDVVSSPGVPGWDGASAGDDVDPVPCGAVPLLYRQLLEAYGGSSDSAAMLCFRALRRMVAALGVEPEDAAAAAAAAVAGEEEAEGTGAASNIEALGSRHTLLALDQLLGAVATADVYNVAVDRIQHGALQFAFYERLAAALLARPSPALPAWHRCLRSLLGLNHLILEPHLQALVSVAWLGPEPPEPRGRKARDALLCTLLATYAKLRQLAKPLGAAFSSLCRDGGGGGDGSPRGSPSRLVGAALGDKLSECLAELPRGRRPTCGNWRWRPSAPGCRPPARRRGGGPRWARPLPSVALLLHAVLFRARSPDAAWPAPAVARATRLMEATLREALAPLLLLCHAEGGAGGETAPALEAALTLAHTWAELDLCFQLNCPRYRSPGRDAGAAGGAVAGGGAETTDDAGGDDGGFAANASVGTYDFRCLAPAVPARVWRGLTRPLRRSGGGGGASSRARFLLATLSVQKVRVLSLRRADTGSRGYVRSLRRAAHLAVRLTPWADGARQAPWDGETASVDEASRAAAHWHLVLGHLPLLLPHLAPGDVQAVADAVTDAALASPEDEGAGDAGGATPRALAWALLRGPLLPELGAVQAAVVTALVARAAEALGAGDDAGREGAPPSSLLPALARRDLPWAAEASAAARKAAYVRPRRDDGEDDDAEDAPPARAVTWALLDEVARGMLGGAAAGAAPPRLPPAGLAALGRVLDVLAAQRLDAAPPGTAARCFLALFAVVSSLAPADEASLRLLTRCCRLLAALQRGRAGAAGAPRAASPAETLEALARPLLRAGACAASCGAAAEAEHRRAVRGLFRAALLAVAARPRGRRGGPLAVRAFAEFLLAQADGAGLRRAAPASGERRRRRSPPAPSSALLEMATAFCQAALADSAAARRRSYAEEPRRPLDAVAAAAAVVARRLLDADDSAGVDAADEKLELLVVPAAVLLEAELLAPGGAATEGLRHGAVYARVSERVVRRLRSYEGGEDARRRVASHAGFLRLLLRGAAGERGGGAAETMAPALFSALADLLAAPGVTREEFSALRPQLSALGAPLAAACGAERLRALLLELLGALSAQRLQGARTREAVSALRLCQLLALADLEGGPCDAFWGAAPRFLSAIVTVTREAPRWLAGDAHAPVLAALDCAATLLARGGNWDVAATTTVTTTVMTTVMTTAEEEEEEETPTESGLPPRPVGPHGPAALAMQAVLAAPLERLSPARHHEMFHACHELLFAIMQMHPQVMLRAVPAFLGCFHKLLRSAMHEGRLRGDGDKGTGGGEAAELAVSCAQTAERLYVQVAARVQEFPALAGFMAAQFVQELQKVSLRADVRRPLAEGAYAVLDLCREQDARVVAATLPSHGLRELFRQLQADHHKHHKYLSPRALALEPDEE</sequence>
<dbReference type="GO" id="GO:0042254">
    <property type="term" value="P:ribosome biogenesis"/>
    <property type="evidence" value="ECO:0007669"/>
    <property type="project" value="TreeGrafter"/>
</dbReference>
<protein>
    <submittedName>
        <fullName evidence="4">LOW QUALITY PROTEIN: unhealthy ribosome biogenesis protein 2 homolog</fullName>
    </submittedName>
</protein>
<proteinExistence type="predicted"/>
<evidence type="ECO:0000313" key="3">
    <source>
        <dbReference type="Proteomes" id="UP001318040"/>
    </source>
</evidence>
<dbReference type="KEGG" id="pmrn:116947963"/>
<dbReference type="Proteomes" id="UP001318040">
    <property type="component" value="Chromosome 31"/>
</dbReference>
<feature type="region of interest" description="Disordered" evidence="1">
    <location>
        <begin position="1529"/>
        <end position="1551"/>
    </location>
</feature>
<evidence type="ECO:0000256" key="1">
    <source>
        <dbReference type="SAM" id="MobiDB-lite"/>
    </source>
</evidence>
<dbReference type="PANTHER" id="PTHR15682:SF2">
    <property type="entry name" value="UNHEALTHY RIBOSOME BIOGENESIS PROTEIN 2 HOMOLOG"/>
    <property type="match status" value="1"/>
</dbReference>
<feature type="compositionally biased region" description="Acidic residues" evidence="1">
    <location>
        <begin position="1530"/>
        <end position="1539"/>
    </location>
</feature>
<dbReference type="Pfam" id="PF10441">
    <property type="entry name" value="Urb2"/>
    <property type="match status" value="1"/>
</dbReference>
<dbReference type="InterPro" id="IPR018849">
    <property type="entry name" value="Urb2/Npa2_C"/>
</dbReference>
<feature type="region of interest" description="Disordered" evidence="1">
    <location>
        <begin position="746"/>
        <end position="766"/>
    </location>
</feature>
<keyword evidence="3" id="KW-1185">Reference proteome</keyword>
<organism evidence="3 4">
    <name type="scientific">Petromyzon marinus</name>
    <name type="common">Sea lamprey</name>
    <dbReference type="NCBI Taxonomy" id="7757"/>
    <lineage>
        <taxon>Eukaryota</taxon>
        <taxon>Metazoa</taxon>
        <taxon>Chordata</taxon>
        <taxon>Craniata</taxon>
        <taxon>Vertebrata</taxon>
        <taxon>Cyclostomata</taxon>
        <taxon>Hyperoartia</taxon>
        <taxon>Petromyzontiformes</taxon>
        <taxon>Petromyzontidae</taxon>
        <taxon>Petromyzon</taxon>
    </lineage>
</organism>
<dbReference type="PANTHER" id="PTHR15682">
    <property type="entry name" value="UNHEALTHY RIBOSOME BIOGENESIS PROTEIN 2 HOMOLOG"/>
    <property type="match status" value="1"/>
</dbReference>
<gene>
    <name evidence="4" type="primary">URB2</name>
</gene>
<feature type="domain" description="Nucleolar 27S pre-rRNA processing Urb2/Npa2 C-terminal" evidence="2">
    <location>
        <begin position="1559"/>
        <end position="1732"/>
    </location>
</feature>
<accession>A0AAJ7TPD0</accession>
<evidence type="ECO:0000313" key="4">
    <source>
        <dbReference type="RefSeq" id="XP_032820202.1"/>
    </source>
</evidence>
<reference evidence="4" key="1">
    <citation type="submission" date="2025-08" db="UniProtKB">
        <authorList>
            <consortium name="RefSeq"/>
        </authorList>
    </citation>
    <scope>IDENTIFICATION</scope>
    <source>
        <tissue evidence="4">Sperm</tissue>
    </source>
</reference>
<evidence type="ECO:0000259" key="2">
    <source>
        <dbReference type="Pfam" id="PF10441"/>
    </source>
</evidence>
<feature type="compositionally biased region" description="Gly residues" evidence="1">
    <location>
        <begin position="747"/>
        <end position="757"/>
    </location>
</feature>
<dbReference type="CTD" id="9816"/>
<feature type="region of interest" description="Disordered" evidence="1">
    <location>
        <begin position="327"/>
        <end position="351"/>
    </location>
</feature>
<dbReference type="RefSeq" id="XP_032820202.1">
    <property type="nucleotide sequence ID" value="XM_032964311.1"/>
</dbReference>
<dbReference type="GO" id="GO:0005730">
    <property type="term" value="C:nucleolus"/>
    <property type="evidence" value="ECO:0007669"/>
    <property type="project" value="TreeGrafter"/>
</dbReference>